<comment type="similarity">
    <text evidence="1 2">Belongs to the polypeptide deformylase family.</text>
</comment>
<dbReference type="EMBL" id="STGV01000001">
    <property type="protein sequence ID" value="THV25089.1"/>
    <property type="molecule type" value="Genomic_DNA"/>
</dbReference>
<dbReference type="NCBIfam" id="TIGR00079">
    <property type="entry name" value="pept_deformyl"/>
    <property type="match status" value="1"/>
</dbReference>
<comment type="caution">
    <text evidence="3">The sequence shown here is derived from an EMBL/GenBank/DDBJ whole genome shotgun (WGS) entry which is preliminary data.</text>
</comment>
<dbReference type="OrthoDB" id="9804313at2"/>
<dbReference type="NCBIfam" id="NF009484">
    <property type="entry name" value="PRK12846.1-5"/>
    <property type="match status" value="1"/>
</dbReference>
<dbReference type="PIRSF" id="PIRSF004749">
    <property type="entry name" value="Pep_def"/>
    <property type="match status" value="1"/>
</dbReference>
<protein>
    <recommendedName>
        <fullName evidence="2">Peptide deformylase-like</fullName>
    </recommendedName>
    <alternativeName>
        <fullName evidence="2">Polypeptide deformylase-like</fullName>
    </alternativeName>
</protein>
<accession>A0A4S8PAR9</accession>
<dbReference type="PANTHER" id="PTHR10458:SF22">
    <property type="entry name" value="PEPTIDE DEFORMYLASE"/>
    <property type="match status" value="1"/>
</dbReference>
<evidence type="ECO:0000313" key="4">
    <source>
        <dbReference type="Proteomes" id="UP000308828"/>
    </source>
</evidence>
<evidence type="ECO:0000256" key="2">
    <source>
        <dbReference type="HAMAP-Rule" id="MF_00163"/>
    </source>
</evidence>
<organism evidence="3 4">
    <name type="scientific">Peteryoungia ipomoeae</name>
    <dbReference type="NCBI Taxonomy" id="1210932"/>
    <lineage>
        <taxon>Bacteria</taxon>
        <taxon>Pseudomonadati</taxon>
        <taxon>Pseudomonadota</taxon>
        <taxon>Alphaproteobacteria</taxon>
        <taxon>Hyphomicrobiales</taxon>
        <taxon>Rhizobiaceae</taxon>
        <taxon>Peteryoungia</taxon>
    </lineage>
</organism>
<evidence type="ECO:0000256" key="1">
    <source>
        <dbReference type="ARBA" id="ARBA00010759"/>
    </source>
</evidence>
<dbReference type="Gene3D" id="3.90.45.10">
    <property type="entry name" value="Peptide deformylase"/>
    <property type="match status" value="1"/>
</dbReference>
<dbReference type="CDD" id="cd00487">
    <property type="entry name" value="Pep_deformylase"/>
    <property type="match status" value="1"/>
</dbReference>
<comment type="caution">
    <text evidence="2">Lacks conserved residue(s) required for the propagation of feature annotation.</text>
</comment>
<sequence>MTSLTILRYPHAAFATPCLPVTAFDADLEDLADRLYQAMIAAPGVGITAAHCGIFQRIVILDLPELGGRRDFINPEILSASEETMTHVEGSVSMPGFTEEVTRPRSIILRYQRPDGSPVEEESLSDFAAICMQHEIDQLDGIFWIKRLSRLKRERLLKRWQKAG</sequence>
<dbReference type="SUPFAM" id="SSF56420">
    <property type="entry name" value="Peptide deformylase"/>
    <property type="match status" value="1"/>
</dbReference>
<dbReference type="Pfam" id="PF01327">
    <property type="entry name" value="Pep_deformylase"/>
    <property type="match status" value="1"/>
</dbReference>
<dbReference type="HAMAP" id="MF_00163">
    <property type="entry name" value="Pep_deformylase"/>
    <property type="match status" value="1"/>
</dbReference>
<feature type="active site" evidence="2">
    <location>
        <position position="135"/>
    </location>
</feature>
<keyword evidence="4" id="KW-1185">Reference proteome</keyword>
<keyword evidence="3" id="KW-0378">Hydrolase</keyword>
<name>A0A4S8PAR9_9HYPH</name>
<evidence type="ECO:0000313" key="3">
    <source>
        <dbReference type="EMBL" id="THV25089.1"/>
    </source>
</evidence>
<dbReference type="AlphaFoldDB" id="A0A4S8PAR9"/>
<reference evidence="3 4" key="1">
    <citation type="submission" date="2019-04" db="EMBL/GenBank/DDBJ databases">
        <title>Genome sequence of strain shin9-1.</title>
        <authorList>
            <person name="Gao J."/>
            <person name="Sun J."/>
        </authorList>
    </citation>
    <scope>NUCLEOTIDE SEQUENCE [LARGE SCALE GENOMIC DNA]</scope>
    <source>
        <strain evidence="4">shin9-1</strain>
    </source>
</reference>
<dbReference type="RefSeq" id="WP_136596937.1">
    <property type="nucleotide sequence ID" value="NZ_STGV01000001.1"/>
</dbReference>
<proteinExistence type="inferred from homology"/>
<dbReference type="PANTHER" id="PTHR10458">
    <property type="entry name" value="PEPTIDE DEFORMYLASE"/>
    <property type="match status" value="1"/>
</dbReference>
<dbReference type="PRINTS" id="PR01576">
    <property type="entry name" value="PDEFORMYLASE"/>
</dbReference>
<gene>
    <name evidence="3" type="ORF">FAA97_02475</name>
</gene>
<dbReference type="Proteomes" id="UP000308828">
    <property type="component" value="Unassembled WGS sequence"/>
</dbReference>
<dbReference type="InterPro" id="IPR023635">
    <property type="entry name" value="Peptide_deformylase"/>
</dbReference>
<dbReference type="GO" id="GO:0042586">
    <property type="term" value="F:peptide deformylase activity"/>
    <property type="evidence" value="ECO:0007669"/>
    <property type="project" value="InterPro"/>
</dbReference>
<dbReference type="InterPro" id="IPR036821">
    <property type="entry name" value="Peptide_deformylase_sf"/>
</dbReference>